<accession>A0A0E9R0C4</accession>
<reference evidence="1" key="2">
    <citation type="journal article" date="2015" name="Fish Shellfish Immunol.">
        <title>Early steps in the European eel (Anguilla anguilla)-Vibrio vulnificus interaction in the gills: Role of the RtxA13 toxin.</title>
        <authorList>
            <person name="Callol A."/>
            <person name="Pajuelo D."/>
            <person name="Ebbesson L."/>
            <person name="Teles M."/>
            <person name="MacKenzie S."/>
            <person name="Amaro C."/>
        </authorList>
    </citation>
    <scope>NUCLEOTIDE SEQUENCE</scope>
</reference>
<sequence length="57" mass="6201">MVVVQGLRAPAFWRSVSAPAREGALILLHSICSLQLSLSFRGPSPVWPSAKFLLLLL</sequence>
<name>A0A0E9R0C4_ANGAN</name>
<proteinExistence type="predicted"/>
<organism evidence="1">
    <name type="scientific">Anguilla anguilla</name>
    <name type="common">European freshwater eel</name>
    <name type="synonym">Muraena anguilla</name>
    <dbReference type="NCBI Taxonomy" id="7936"/>
    <lineage>
        <taxon>Eukaryota</taxon>
        <taxon>Metazoa</taxon>
        <taxon>Chordata</taxon>
        <taxon>Craniata</taxon>
        <taxon>Vertebrata</taxon>
        <taxon>Euteleostomi</taxon>
        <taxon>Actinopterygii</taxon>
        <taxon>Neopterygii</taxon>
        <taxon>Teleostei</taxon>
        <taxon>Anguilliformes</taxon>
        <taxon>Anguillidae</taxon>
        <taxon>Anguilla</taxon>
    </lineage>
</organism>
<reference evidence="1" key="1">
    <citation type="submission" date="2014-11" db="EMBL/GenBank/DDBJ databases">
        <authorList>
            <person name="Amaro Gonzalez C."/>
        </authorList>
    </citation>
    <scope>NUCLEOTIDE SEQUENCE</scope>
</reference>
<dbReference type="EMBL" id="GBXM01086013">
    <property type="protein sequence ID" value="JAH22564.1"/>
    <property type="molecule type" value="Transcribed_RNA"/>
</dbReference>
<dbReference type="AlphaFoldDB" id="A0A0E9R0C4"/>
<evidence type="ECO:0000313" key="1">
    <source>
        <dbReference type="EMBL" id="JAH22564.1"/>
    </source>
</evidence>
<protein>
    <submittedName>
        <fullName evidence="1">Uncharacterized protein</fullName>
    </submittedName>
</protein>